<name>A0A9Q0UAU8_SALPP</name>
<proteinExistence type="predicted"/>
<dbReference type="OrthoDB" id="10358800at2759"/>
<evidence type="ECO:0000313" key="2">
    <source>
        <dbReference type="Proteomes" id="UP001151532"/>
    </source>
</evidence>
<reference evidence="1" key="2">
    <citation type="journal article" date="2023" name="Int. J. Mol. Sci.">
        <title>De Novo Assembly and Annotation of 11 Diverse Shrub Willow (Salix) Genomes Reveals Novel Gene Organization in Sex-Linked Regions.</title>
        <authorList>
            <person name="Hyden B."/>
            <person name="Feng K."/>
            <person name="Yates T.B."/>
            <person name="Jawdy S."/>
            <person name="Cereghino C."/>
            <person name="Smart L.B."/>
            <person name="Muchero W."/>
        </authorList>
    </citation>
    <scope>NUCLEOTIDE SEQUENCE</scope>
    <source>
        <tissue evidence="1">Shoot tip</tissue>
    </source>
</reference>
<evidence type="ECO:0000313" key="1">
    <source>
        <dbReference type="EMBL" id="KAJ6726665.1"/>
    </source>
</evidence>
<dbReference type="InterPro" id="IPR005199">
    <property type="entry name" value="Glyco_hydro_79"/>
</dbReference>
<keyword evidence="2" id="KW-1185">Reference proteome</keyword>
<dbReference type="Pfam" id="PF03662">
    <property type="entry name" value="Glyco_hydro_79n"/>
    <property type="match status" value="1"/>
</dbReference>
<sequence length="163" mass="18428">MSAASIQRLIYLDFIRFTALTEWIDVIRVLGASALVFTTSSRVKKSLLLIKNSALDPLRIRIGGSLQDQAAYHVDHSIKKFPYFNKRDGGVYLGSAEVLCQWIFKSESLKVRILNLENYVLFPVRTSSKGESAEASQGEIFWTGKLRIASKCQRKSSILQRKN</sequence>
<reference evidence="1" key="1">
    <citation type="submission" date="2022-11" db="EMBL/GenBank/DDBJ databases">
        <authorList>
            <person name="Hyden B.L."/>
            <person name="Feng K."/>
            <person name="Yates T."/>
            <person name="Jawdy S."/>
            <person name="Smart L.B."/>
            <person name="Muchero W."/>
        </authorList>
    </citation>
    <scope>NUCLEOTIDE SEQUENCE</scope>
    <source>
        <tissue evidence="1">Shoot tip</tissue>
    </source>
</reference>
<dbReference type="GO" id="GO:0016020">
    <property type="term" value="C:membrane"/>
    <property type="evidence" value="ECO:0007669"/>
    <property type="project" value="InterPro"/>
</dbReference>
<dbReference type="EMBL" id="JAPFFK010000013">
    <property type="protein sequence ID" value="KAJ6726665.1"/>
    <property type="molecule type" value="Genomic_DNA"/>
</dbReference>
<dbReference type="AlphaFoldDB" id="A0A9Q0UAU8"/>
<protein>
    <submittedName>
        <fullName evidence="1">Uncharacterized protein</fullName>
    </submittedName>
</protein>
<accession>A0A9Q0UAU8</accession>
<dbReference type="Proteomes" id="UP001151532">
    <property type="component" value="Chromosome 8"/>
</dbReference>
<gene>
    <name evidence="1" type="ORF">OIU79_004743</name>
</gene>
<organism evidence="1 2">
    <name type="scientific">Salix purpurea</name>
    <name type="common">Purple osier willow</name>
    <dbReference type="NCBI Taxonomy" id="77065"/>
    <lineage>
        <taxon>Eukaryota</taxon>
        <taxon>Viridiplantae</taxon>
        <taxon>Streptophyta</taxon>
        <taxon>Embryophyta</taxon>
        <taxon>Tracheophyta</taxon>
        <taxon>Spermatophyta</taxon>
        <taxon>Magnoliopsida</taxon>
        <taxon>eudicotyledons</taxon>
        <taxon>Gunneridae</taxon>
        <taxon>Pentapetalae</taxon>
        <taxon>rosids</taxon>
        <taxon>fabids</taxon>
        <taxon>Malpighiales</taxon>
        <taxon>Salicaceae</taxon>
        <taxon>Saliceae</taxon>
        <taxon>Salix</taxon>
    </lineage>
</organism>
<comment type="caution">
    <text evidence="1">The sequence shown here is derived from an EMBL/GenBank/DDBJ whole genome shotgun (WGS) entry which is preliminary data.</text>
</comment>
<dbReference type="GO" id="GO:0016798">
    <property type="term" value="F:hydrolase activity, acting on glycosyl bonds"/>
    <property type="evidence" value="ECO:0007669"/>
    <property type="project" value="InterPro"/>
</dbReference>